<dbReference type="RefSeq" id="WP_185132325.1">
    <property type="nucleotide sequence ID" value="NZ_JACJVO010000035.1"/>
</dbReference>
<dbReference type="InterPro" id="IPR003594">
    <property type="entry name" value="HATPase_dom"/>
</dbReference>
<keyword evidence="8" id="KW-0547">Nucleotide-binding</keyword>
<keyword evidence="18" id="KW-1185">Reference proteome</keyword>
<dbReference type="SUPFAM" id="SSF158472">
    <property type="entry name" value="HAMP domain-like"/>
    <property type="match status" value="1"/>
</dbReference>
<evidence type="ECO:0000313" key="18">
    <source>
        <dbReference type="Proteomes" id="UP000564644"/>
    </source>
</evidence>
<evidence type="ECO:0000256" key="4">
    <source>
        <dbReference type="ARBA" id="ARBA00022475"/>
    </source>
</evidence>
<feature type="domain" description="Histidine kinase" evidence="15">
    <location>
        <begin position="264"/>
        <end position="478"/>
    </location>
</feature>
<comment type="caution">
    <text evidence="17">The sequence shown here is derived from an EMBL/GenBank/DDBJ whole genome shotgun (WGS) entry which is preliminary data.</text>
</comment>
<proteinExistence type="predicted"/>
<dbReference type="Pfam" id="PF02518">
    <property type="entry name" value="HATPase_c"/>
    <property type="match status" value="1"/>
</dbReference>
<evidence type="ECO:0000313" key="17">
    <source>
        <dbReference type="EMBL" id="MBB6734664.1"/>
    </source>
</evidence>
<accession>A0A7X0VXU1</accession>
<dbReference type="GO" id="GO:0000155">
    <property type="term" value="F:phosphorelay sensor kinase activity"/>
    <property type="evidence" value="ECO:0007669"/>
    <property type="project" value="InterPro"/>
</dbReference>
<evidence type="ECO:0000256" key="8">
    <source>
        <dbReference type="ARBA" id="ARBA00022741"/>
    </source>
</evidence>
<dbReference type="SMART" id="SM00387">
    <property type="entry name" value="HATPase_c"/>
    <property type="match status" value="1"/>
</dbReference>
<dbReference type="SUPFAM" id="SSF55874">
    <property type="entry name" value="ATPase domain of HSP90 chaperone/DNA topoisomerase II/histidine kinase"/>
    <property type="match status" value="1"/>
</dbReference>
<dbReference type="InterPro" id="IPR003661">
    <property type="entry name" value="HisK_dim/P_dom"/>
</dbReference>
<evidence type="ECO:0000256" key="13">
    <source>
        <dbReference type="ARBA" id="ARBA00023136"/>
    </source>
</evidence>
<evidence type="ECO:0000256" key="14">
    <source>
        <dbReference type="SAM" id="Phobius"/>
    </source>
</evidence>
<keyword evidence="9 17" id="KW-0418">Kinase</keyword>
<evidence type="ECO:0000256" key="2">
    <source>
        <dbReference type="ARBA" id="ARBA00004651"/>
    </source>
</evidence>
<dbReference type="InterPro" id="IPR036890">
    <property type="entry name" value="HATPase_C_sf"/>
</dbReference>
<dbReference type="SUPFAM" id="SSF47384">
    <property type="entry name" value="Homodimeric domain of signal transducing histidine kinase"/>
    <property type="match status" value="1"/>
</dbReference>
<dbReference type="InterPro" id="IPR050398">
    <property type="entry name" value="HssS/ArlS-like"/>
</dbReference>
<organism evidence="17 18">
    <name type="scientific">Cohnella zeiphila</name>
    <dbReference type="NCBI Taxonomy" id="2761120"/>
    <lineage>
        <taxon>Bacteria</taxon>
        <taxon>Bacillati</taxon>
        <taxon>Bacillota</taxon>
        <taxon>Bacilli</taxon>
        <taxon>Bacillales</taxon>
        <taxon>Paenibacillaceae</taxon>
        <taxon>Cohnella</taxon>
    </lineage>
</organism>
<protein>
    <recommendedName>
        <fullName evidence="3">histidine kinase</fullName>
        <ecNumber evidence="3">2.7.13.3</ecNumber>
    </recommendedName>
</protein>
<dbReference type="Gene3D" id="6.10.340.10">
    <property type="match status" value="1"/>
</dbReference>
<dbReference type="Gene3D" id="3.30.565.10">
    <property type="entry name" value="Histidine kinase-like ATPase, C-terminal domain"/>
    <property type="match status" value="1"/>
</dbReference>
<dbReference type="EC" id="2.7.13.3" evidence="3"/>
<feature type="domain" description="HAMP" evidence="16">
    <location>
        <begin position="197"/>
        <end position="249"/>
    </location>
</feature>
<dbReference type="CDD" id="cd00082">
    <property type="entry name" value="HisKA"/>
    <property type="match status" value="1"/>
</dbReference>
<dbReference type="GO" id="GO:0005524">
    <property type="term" value="F:ATP binding"/>
    <property type="evidence" value="ECO:0007669"/>
    <property type="project" value="UniProtKB-KW"/>
</dbReference>
<keyword evidence="5" id="KW-0597">Phosphoprotein</keyword>
<evidence type="ECO:0000256" key="9">
    <source>
        <dbReference type="ARBA" id="ARBA00022777"/>
    </source>
</evidence>
<dbReference type="SMART" id="SM00304">
    <property type="entry name" value="HAMP"/>
    <property type="match status" value="1"/>
</dbReference>
<dbReference type="InterPro" id="IPR036097">
    <property type="entry name" value="HisK_dim/P_sf"/>
</dbReference>
<evidence type="ECO:0000256" key="6">
    <source>
        <dbReference type="ARBA" id="ARBA00022679"/>
    </source>
</evidence>
<keyword evidence="10" id="KW-0067">ATP-binding</keyword>
<dbReference type="EMBL" id="JACJVO010000035">
    <property type="protein sequence ID" value="MBB6734664.1"/>
    <property type="molecule type" value="Genomic_DNA"/>
</dbReference>
<dbReference type="PANTHER" id="PTHR45528:SF1">
    <property type="entry name" value="SENSOR HISTIDINE KINASE CPXA"/>
    <property type="match status" value="1"/>
</dbReference>
<keyword evidence="11 14" id="KW-1133">Transmembrane helix</keyword>
<evidence type="ECO:0000256" key="10">
    <source>
        <dbReference type="ARBA" id="ARBA00022840"/>
    </source>
</evidence>
<dbReference type="PROSITE" id="PS50109">
    <property type="entry name" value="HIS_KIN"/>
    <property type="match status" value="1"/>
</dbReference>
<dbReference type="CDD" id="cd06225">
    <property type="entry name" value="HAMP"/>
    <property type="match status" value="1"/>
</dbReference>
<evidence type="ECO:0000256" key="11">
    <source>
        <dbReference type="ARBA" id="ARBA00022989"/>
    </source>
</evidence>
<reference evidence="17 18" key="1">
    <citation type="submission" date="2020-08" db="EMBL/GenBank/DDBJ databases">
        <title>Cohnella phylogeny.</title>
        <authorList>
            <person name="Dunlap C."/>
        </authorList>
    </citation>
    <scope>NUCLEOTIDE SEQUENCE [LARGE SCALE GENOMIC DNA]</scope>
    <source>
        <strain evidence="17 18">CBP 2801</strain>
    </source>
</reference>
<keyword evidence="6" id="KW-0808">Transferase</keyword>
<feature type="transmembrane region" description="Helical" evidence="14">
    <location>
        <begin position="180"/>
        <end position="199"/>
    </location>
</feature>
<dbReference type="Gene3D" id="1.10.287.130">
    <property type="match status" value="1"/>
</dbReference>
<dbReference type="InterPro" id="IPR005467">
    <property type="entry name" value="His_kinase_dom"/>
</dbReference>
<dbReference type="Pfam" id="PF00512">
    <property type="entry name" value="HisKA"/>
    <property type="match status" value="1"/>
</dbReference>
<comment type="subcellular location">
    <subcellularLocation>
        <location evidence="2">Cell membrane</location>
        <topology evidence="2">Multi-pass membrane protein</topology>
    </subcellularLocation>
</comment>
<evidence type="ECO:0000256" key="12">
    <source>
        <dbReference type="ARBA" id="ARBA00023012"/>
    </source>
</evidence>
<dbReference type="PROSITE" id="PS50885">
    <property type="entry name" value="HAMP"/>
    <property type="match status" value="1"/>
</dbReference>
<dbReference type="AlphaFoldDB" id="A0A7X0VXU1"/>
<dbReference type="Pfam" id="PF00672">
    <property type="entry name" value="HAMP"/>
    <property type="match status" value="1"/>
</dbReference>
<dbReference type="SMART" id="SM00388">
    <property type="entry name" value="HisKA"/>
    <property type="match status" value="1"/>
</dbReference>
<gene>
    <name evidence="17" type="ORF">H7C18_27425</name>
</gene>
<dbReference type="InterPro" id="IPR003660">
    <property type="entry name" value="HAMP_dom"/>
</dbReference>
<evidence type="ECO:0000256" key="3">
    <source>
        <dbReference type="ARBA" id="ARBA00012438"/>
    </source>
</evidence>
<evidence type="ECO:0000256" key="5">
    <source>
        <dbReference type="ARBA" id="ARBA00022553"/>
    </source>
</evidence>
<dbReference type="PRINTS" id="PR00344">
    <property type="entry name" value="BCTRLSENSOR"/>
</dbReference>
<sequence>MKLWQKVFWGTFLLFEVLFNASSFCLIEHNFNQNLVREVDRGLSDQQVLSARMESDWSYFNNLNQLLNTSKEDADDFFSRNASKYLKSFDPDHVSIEIRNERDQTVFSNFSETIAGPRPELDNEKPAVRKYIIRSVGRRSVLFVSGELAVSGRDFKLTYIRDLTGIYEDKQAQIRNFVKINIVIAVVLAGGLYGLIWFLTRSVRQLTRSAQTIASGQYSHRVNVLSKDEIGLLSENFNAMAEAIEEKVVALETADRNRQRFIHYLTHELKTPLTSIIGYADFLRTTPFKEEVFYKSLHYIYGEGKRLESLAFKLMDLILVENSQPRMTVGEIGPVFEEIALTMRPQLEKAQAELMMSVETAKLPMEKDLLQILCTNLIDNSIKASKAGSSIFFRGYRTEDSRYVIEVQDEGIGIPQEDIPKVFEPFFTAGRSRTQPNRGAGLGLAICAEIVRLHKGQLDIQSRLNEGTIVRILLPDDTTNLQLADPYEISRSYNESASRNCAFQTQITNPEGKT</sequence>
<name>A0A7X0VXU1_9BACL</name>
<evidence type="ECO:0000256" key="7">
    <source>
        <dbReference type="ARBA" id="ARBA00022692"/>
    </source>
</evidence>
<dbReference type="PANTHER" id="PTHR45528">
    <property type="entry name" value="SENSOR HISTIDINE KINASE CPXA"/>
    <property type="match status" value="1"/>
</dbReference>
<dbReference type="InterPro" id="IPR004358">
    <property type="entry name" value="Sig_transdc_His_kin-like_C"/>
</dbReference>
<keyword evidence="12" id="KW-0902">Two-component regulatory system</keyword>
<dbReference type="Proteomes" id="UP000564644">
    <property type="component" value="Unassembled WGS sequence"/>
</dbReference>
<evidence type="ECO:0000259" key="16">
    <source>
        <dbReference type="PROSITE" id="PS50885"/>
    </source>
</evidence>
<keyword evidence="13 14" id="KW-0472">Membrane</keyword>
<comment type="catalytic activity">
    <reaction evidence="1">
        <text>ATP + protein L-histidine = ADP + protein N-phospho-L-histidine.</text>
        <dbReference type="EC" id="2.7.13.3"/>
    </reaction>
</comment>
<keyword evidence="7 14" id="KW-0812">Transmembrane</keyword>
<dbReference type="GO" id="GO:0005886">
    <property type="term" value="C:plasma membrane"/>
    <property type="evidence" value="ECO:0007669"/>
    <property type="project" value="UniProtKB-SubCell"/>
</dbReference>
<evidence type="ECO:0000256" key="1">
    <source>
        <dbReference type="ARBA" id="ARBA00000085"/>
    </source>
</evidence>
<evidence type="ECO:0000259" key="15">
    <source>
        <dbReference type="PROSITE" id="PS50109"/>
    </source>
</evidence>
<keyword evidence="4" id="KW-1003">Cell membrane</keyword>